<gene>
    <name evidence="3" type="ORF">RY831_03610</name>
</gene>
<evidence type="ECO:0000313" key="3">
    <source>
        <dbReference type="EMBL" id="MEC4718221.1"/>
    </source>
</evidence>
<dbReference type="Pfam" id="PF21522">
    <property type="entry name" value="MreB-like_C"/>
    <property type="match status" value="1"/>
</dbReference>
<dbReference type="InterPro" id="IPR022389">
    <property type="entry name" value="PRTRC_protein-D"/>
</dbReference>
<dbReference type="SUPFAM" id="SSF53067">
    <property type="entry name" value="Actin-like ATPase domain"/>
    <property type="match status" value="2"/>
</dbReference>
<name>A0ABU6J454_9BURK</name>
<keyword evidence="4" id="KW-1185">Reference proteome</keyword>
<dbReference type="InterPro" id="IPR049067">
    <property type="entry name" value="MreB-like_C"/>
</dbReference>
<dbReference type="Proteomes" id="UP001352263">
    <property type="component" value="Unassembled WGS sequence"/>
</dbReference>
<feature type="domain" description="Actin homologue MreB-like C-terminal" evidence="2">
    <location>
        <begin position="190"/>
        <end position="315"/>
    </location>
</feature>
<feature type="domain" description="Actin-like protein N-terminal" evidence="1">
    <location>
        <begin position="12"/>
        <end position="168"/>
    </location>
</feature>
<sequence length="356" mass="38395">MSKSSTLPVVRAIDVGYGHIKYVLRHQFDSGKIECDGFPSRSPISQGFDMSSGVMSKLDTVTVAVNGKKYEVGKNVIGAEGANDASEILSRDFAISDAYMARLYGALSYMLPHLPENRIDWLILGLPSLTMNDMAKPLQEKVVGEHVVNVSGATVEIGQVRVLPQPLGAFFDYGFRQRSLEELKKRVNLIVDPGYNTFDWMLTQGMAPSNARSGSVERGMAAVVRAIADSVLRDNKAEARASISSVVSRIDSALCNNESFRLFGNEVDLTKYLSAGDAVIDQAISALEKNVGVGDDIDNIFLSGGGATIFQKALQAKFPAHKIVKLTDPQFANVRGFQIIGSNWASSAARASAVPA</sequence>
<proteinExistence type="predicted"/>
<evidence type="ECO:0000259" key="2">
    <source>
        <dbReference type="Pfam" id="PF21522"/>
    </source>
</evidence>
<dbReference type="Pfam" id="PF17989">
    <property type="entry name" value="ALP_N"/>
    <property type="match status" value="1"/>
</dbReference>
<reference evidence="3 4" key="1">
    <citation type="submission" date="2023-10" db="EMBL/GenBank/DDBJ databases">
        <title>Noviherbaspirillum sp. CPCC 100848 genome assembly.</title>
        <authorList>
            <person name="Li X.Y."/>
            <person name="Fang X.M."/>
        </authorList>
    </citation>
    <scope>NUCLEOTIDE SEQUENCE [LARGE SCALE GENOMIC DNA]</scope>
    <source>
        <strain evidence="3 4">CPCC 100848</strain>
    </source>
</reference>
<dbReference type="RefSeq" id="WP_326504975.1">
    <property type="nucleotide sequence ID" value="NZ_JAWIIV010000002.1"/>
</dbReference>
<dbReference type="EMBL" id="JAWIIV010000002">
    <property type="protein sequence ID" value="MEC4718221.1"/>
    <property type="molecule type" value="Genomic_DNA"/>
</dbReference>
<accession>A0ABU6J454</accession>
<dbReference type="InterPro" id="IPR043129">
    <property type="entry name" value="ATPase_NBD"/>
</dbReference>
<dbReference type="NCBIfam" id="TIGR03739">
    <property type="entry name" value="PRTRC_D"/>
    <property type="match status" value="1"/>
</dbReference>
<evidence type="ECO:0000259" key="1">
    <source>
        <dbReference type="Pfam" id="PF17989"/>
    </source>
</evidence>
<organism evidence="3 4">
    <name type="scientific">Noviherbaspirillum album</name>
    <dbReference type="NCBI Taxonomy" id="3080276"/>
    <lineage>
        <taxon>Bacteria</taxon>
        <taxon>Pseudomonadati</taxon>
        <taxon>Pseudomonadota</taxon>
        <taxon>Betaproteobacteria</taxon>
        <taxon>Burkholderiales</taxon>
        <taxon>Oxalobacteraceae</taxon>
        <taxon>Noviherbaspirillum</taxon>
    </lineage>
</organism>
<dbReference type="InterPro" id="IPR040607">
    <property type="entry name" value="ALP_N"/>
</dbReference>
<protein>
    <submittedName>
        <fullName evidence="3">PRTRC system protein D</fullName>
    </submittedName>
</protein>
<comment type="caution">
    <text evidence="3">The sequence shown here is derived from an EMBL/GenBank/DDBJ whole genome shotgun (WGS) entry which is preliminary data.</text>
</comment>
<evidence type="ECO:0000313" key="4">
    <source>
        <dbReference type="Proteomes" id="UP001352263"/>
    </source>
</evidence>
<dbReference type="Gene3D" id="3.30.420.40">
    <property type="match status" value="2"/>
</dbReference>